<dbReference type="AlphaFoldDB" id="A0A0R3SD06"/>
<organism evidence="4">
    <name type="scientific">Hymenolepis diminuta</name>
    <name type="common">Rat tapeworm</name>
    <dbReference type="NCBI Taxonomy" id="6216"/>
    <lineage>
        <taxon>Eukaryota</taxon>
        <taxon>Metazoa</taxon>
        <taxon>Spiralia</taxon>
        <taxon>Lophotrochozoa</taxon>
        <taxon>Platyhelminthes</taxon>
        <taxon>Cestoda</taxon>
        <taxon>Eucestoda</taxon>
        <taxon>Cyclophyllidea</taxon>
        <taxon>Hymenolepididae</taxon>
        <taxon>Hymenolepis</taxon>
    </lineage>
</organism>
<protein>
    <submittedName>
        <fullName evidence="2 4">Uncharacterized protein</fullName>
    </submittedName>
</protein>
<evidence type="ECO:0000313" key="4">
    <source>
        <dbReference type="WBParaSite" id="HDID_0000252101-mRNA-1"/>
    </source>
</evidence>
<reference evidence="2 3" key="2">
    <citation type="submission" date="2018-11" db="EMBL/GenBank/DDBJ databases">
        <authorList>
            <consortium name="Pathogen Informatics"/>
        </authorList>
    </citation>
    <scope>NUCLEOTIDE SEQUENCE [LARGE SCALE GENOMIC DNA]</scope>
</reference>
<evidence type="ECO:0000313" key="3">
    <source>
        <dbReference type="Proteomes" id="UP000274504"/>
    </source>
</evidence>
<dbReference type="Proteomes" id="UP000274504">
    <property type="component" value="Unassembled WGS sequence"/>
</dbReference>
<accession>A0A0R3SD06</accession>
<proteinExistence type="predicted"/>
<feature type="region of interest" description="Disordered" evidence="1">
    <location>
        <begin position="1"/>
        <end position="33"/>
    </location>
</feature>
<sequence>MFTFKKTTVKEMAADRPPSSKAKTGGKSSNFAHMPNLPQFAQFHSVVKNDNYTATGVPASQLVCEPG</sequence>
<dbReference type="EMBL" id="UYSG01000629">
    <property type="protein sequence ID" value="VDL19983.1"/>
    <property type="molecule type" value="Genomic_DNA"/>
</dbReference>
<reference evidence="4" key="1">
    <citation type="submission" date="2017-02" db="UniProtKB">
        <authorList>
            <consortium name="WormBaseParasite"/>
        </authorList>
    </citation>
    <scope>IDENTIFICATION</scope>
</reference>
<gene>
    <name evidence="2" type="ORF">HDID_LOCUS2522</name>
</gene>
<evidence type="ECO:0000256" key="1">
    <source>
        <dbReference type="SAM" id="MobiDB-lite"/>
    </source>
</evidence>
<evidence type="ECO:0000313" key="2">
    <source>
        <dbReference type="EMBL" id="VDL19983.1"/>
    </source>
</evidence>
<name>A0A0R3SD06_HYMDI</name>
<dbReference type="WBParaSite" id="HDID_0000252101-mRNA-1">
    <property type="protein sequence ID" value="HDID_0000252101-mRNA-1"/>
    <property type="gene ID" value="HDID_0000252101"/>
</dbReference>